<keyword evidence="9" id="KW-1185">Reference proteome</keyword>
<gene>
    <name evidence="6" type="primary">MED6</name>
    <name evidence="8" type="ORF">KPH14_010260</name>
</gene>
<sequence>MMSGRSAVTENPLGFSWHDSAWIPVLNPSNIMDYFSERSNPFYDRTCNNEIVKMQRLSPDQLTNMTGLEYILLHVQEPILYVIRKQHRHSPTLAAPLADYYIIAGVVYQAPDLASIVSSKLLSTVHHLQSAFEEASSCSRYHPSKGYYWDFKNGKSISTKKETPVREEPSSLFQRQRVDMLLGELTRKFPLPVPKPVHQAPETVTEIKQEVKVEKKDMKPPPEKKPRKFIWQQQKMCDDNVCDGCLETESQDDDYTSIDFIKILKHEKCKVIQLVREQIHKFEDTQILPIASSTRKDINQFEMEGKSFVEESNRAEKMPVSLLHTVSQQPIIPSQTWVDYIYSRLCSKFILVIFLIGTLFLLMLCGGLLKVFLCGNGRVYLTPLKYFYAKRIVF</sequence>
<organism evidence="8 9">
    <name type="scientific">Odynerus spinipes</name>
    <dbReference type="NCBI Taxonomy" id="1348599"/>
    <lineage>
        <taxon>Eukaryota</taxon>
        <taxon>Metazoa</taxon>
        <taxon>Ecdysozoa</taxon>
        <taxon>Arthropoda</taxon>
        <taxon>Hexapoda</taxon>
        <taxon>Insecta</taxon>
        <taxon>Pterygota</taxon>
        <taxon>Neoptera</taxon>
        <taxon>Endopterygota</taxon>
        <taxon>Hymenoptera</taxon>
        <taxon>Apocrita</taxon>
        <taxon>Aculeata</taxon>
        <taxon>Vespoidea</taxon>
        <taxon>Vespidae</taxon>
        <taxon>Eumeninae</taxon>
        <taxon>Odynerus</taxon>
    </lineage>
</organism>
<evidence type="ECO:0000256" key="6">
    <source>
        <dbReference type="RuleBase" id="RU364143"/>
    </source>
</evidence>
<dbReference type="EMBL" id="JAIFRP010000021">
    <property type="protein sequence ID" value="KAK2585636.1"/>
    <property type="molecule type" value="Genomic_DNA"/>
</dbReference>
<feature type="transmembrane region" description="Helical" evidence="7">
    <location>
        <begin position="349"/>
        <end position="373"/>
    </location>
</feature>
<keyword evidence="7" id="KW-0812">Transmembrane</keyword>
<dbReference type="AlphaFoldDB" id="A0AAD9RUU6"/>
<proteinExistence type="inferred from homology"/>
<protein>
    <recommendedName>
        <fullName evidence="6">Mediator of RNA polymerase II transcription subunit 6</fullName>
    </recommendedName>
    <alternativeName>
        <fullName evidence="6">Mediator complex subunit 6</fullName>
    </alternativeName>
</protein>
<dbReference type="GO" id="GO:0016592">
    <property type="term" value="C:mediator complex"/>
    <property type="evidence" value="ECO:0007669"/>
    <property type="project" value="InterPro"/>
</dbReference>
<evidence type="ECO:0000313" key="9">
    <source>
        <dbReference type="Proteomes" id="UP001258017"/>
    </source>
</evidence>
<keyword evidence="7" id="KW-1133">Transmembrane helix</keyword>
<comment type="similarity">
    <text evidence="2 6">Belongs to the Mediator complex subunit 6 family.</text>
</comment>
<reference evidence="8" key="2">
    <citation type="journal article" date="2023" name="Commun. Biol.">
        <title>Intrasexual cuticular hydrocarbon dimorphism in a wasp sheds light on hydrocarbon biosynthesis genes in Hymenoptera.</title>
        <authorList>
            <person name="Moris V.C."/>
            <person name="Podsiadlowski L."/>
            <person name="Martin S."/>
            <person name="Oeyen J.P."/>
            <person name="Donath A."/>
            <person name="Petersen M."/>
            <person name="Wilbrandt J."/>
            <person name="Misof B."/>
            <person name="Liedtke D."/>
            <person name="Thamm M."/>
            <person name="Scheiner R."/>
            <person name="Schmitt T."/>
            <person name="Niehuis O."/>
        </authorList>
    </citation>
    <scope>NUCLEOTIDE SEQUENCE</scope>
    <source>
        <strain evidence="8">GBR_01_08_01A</strain>
    </source>
</reference>
<dbReference type="Proteomes" id="UP001258017">
    <property type="component" value="Unassembled WGS sequence"/>
</dbReference>
<comment type="subunit">
    <text evidence="6">Component of the Mediator complex.</text>
</comment>
<keyword evidence="4 6" id="KW-0804">Transcription</keyword>
<dbReference type="InterPro" id="IPR038566">
    <property type="entry name" value="Mediator_Med6_sf"/>
</dbReference>
<evidence type="ECO:0000313" key="8">
    <source>
        <dbReference type="EMBL" id="KAK2585636.1"/>
    </source>
</evidence>
<evidence type="ECO:0000256" key="2">
    <source>
        <dbReference type="ARBA" id="ARBA00007526"/>
    </source>
</evidence>
<dbReference type="GO" id="GO:0003712">
    <property type="term" value="F:transcription coregulator activity"/>
    <property type="evidence" value="ECO:0007669"/>
    <property type="project" value="InterPro"/>
</dbReference>
<evidence type="ECO:0000256" key="7">
    <source>
        <dbReference type="SAM" id="Phobius"/>
    </source>
</evidence>
<keyword evidence="6" id="KW-0010">Activator</keyword>
<evidence type="ECO:0000256" key="1">
    <source>
        <dbReference type="ARBA" id="ARBA00004123"/>
    </source>
</evidence>
<dbReference type="Pfam" id="PF04934">
    <property type="entry name" value="Med6"/>
    <property type="match status" value="1"/>
</dbReference>
<dbReference type="PANTHER" id="PTHR13104">
    <property type="entry name" value="MED-6-RELATED"/>
    <property type="match status" value="1"/>
</dbReference>
<keyword evidence="7" id="KW-0472">Membrane</keyword>
<evidence type="ECO:0000256" key="3">
    <source>
        <dbReference type="ARBA" id="ARBA00023015"/>
    </source>
</evidence>
<dbReference type="Gene3D" id="3.10.450.580">
    <property type="entry name" value="Mediator complex, subunit Med6"/>
    <property type="match status" value="1"/>
</dbReference>
<reference evidence="8" key="1">
    <citation type="submission" date="2021-08" db="EMBL/GenBank/DDBJ databases">
        <authorList>
            <person name="Misof B."/>
            <person name="Oliver O."/>
            <person name="Podsiadlowski L."/>
            <person name="Donath A."/>
            <person name="Peters R."/>
            <person name="Mayer C."/>
            <person name="Rust J."/>
            <person name="Gunkel S."/>
            <person name="Lesny P."/>
            <person name="Martin S."/>
            <person name="Oeyen J.P."/>
            <person name="Petersen M."/>
            <person name="Panagiotis P."/>
            <person name="Wilbrandt J."/>
            <person name="Tanja T."/>
        </authorList>
    </citation>
    <scope>NUCLEOTIDE SEQUENCE</scope>
    <source>
        <strain evidence="8">GBR_01_08_01A</strain>
        <tissue evidence="8">Thorax + abdomen</tissue>
    </source>
</reference>
<accession>A0AAD9RUU6</accession>
<evidence type="ECO:0000256" key="5">
    <source>
        <dbReference type="ARBA" id="ARBA00023242"/>
    </source>
</evidence>
<dbReference type="InterPro" id="IPR007018">
    <property type="entry name" value="Mediator_Med6"/>
</dbReference>
<keyword evidence="3 6" id="KW-0805">Transcription regulation</keyword>
<comment type="function">
    <text evidence="6">Component of the Mediator complex, a coactivator involved in the regulated transcription of nearly all RNA polymerase II-dependent genes. Mediator functions as a bridge to convey information from gene-specific regulatory proteins to the basal RNA polymerase II transcription machinery. Mediator is recruited to promoters by direct interactions with regulatory proteins and serves as a scaffold for the assembly of a functional preinitiation complex with RNA polymerase II and the general transcription factors.</text>
</comment>
<keyword evidence="5 6" id="KW-0539">Nucleus</keyword>
<comment type="subcellular location">
    <subcellularLocation>
        <location evidence="1 6">Nucleus</location>
    </subcellularLocation>
</comment>
<dbReference type="GO" id="GO:0006357">
    <property type="term" value="P:regulation of transcription by RNA polymerase II"/>
    <property type="evidence" value="ECO:0007669"/>
    <property type="project" value="InterPro"/>
</dbReference>
<evidence type="ECO:0000256" key="4">
    <source>
        <dbReference type="ARBA" id="ARBA00023163"/>
    </source>
</evidence>
<comment type="caution">
    <text evidence="8">The sequence shown here is derived from an EMBL/GenBank/DDBJ whole genome shotgun (WGS) entry which is preliminary data.</text>
</comment>
<name>A0AAD9RUU6_9HYME</name>